<sequence length="42" mass="4627">MKKINENPAFSAGLAILAKLPQEFGEKMTGFFGYGLDFSMLN</sequence>
<dbReference type="EMBL" id="BLYJ01000021">
    <property type="protein sequence ID" value="GFO88577.1"/>
    <property type="molecule type" value="Genomic_DNA"/>
</dbReference>
<protein>
    <submittedName>
        <fullName evidence="1">Uncharacterized protein</fullName>
    </submittedName>
</protein>
<accession>A0ABQ1E0T5</accession>
<dbReference type="Proteomes" id="UP000620147">
    <property type="component" value="Unassembled WGS sequence"/>
</dbReference>
<keyword evidence="2" id="KW-1185">Reference proteome</keyword>
<evidence type="ECO:0000313" key="2">
    <source>
        <dbReference type="Proteomes" id="UP000620147"/>
    </source>
</evidence>
<evidence type="ECO:0000313" key="1">
    <source>
        <dbReference type="EMBL" id="GFO88577.1"/>
    </source>
</evidence>
<gene>
    <name evidence="1" type="ORF">BUFA31_17410</name>
</gene>
<reference evidence="1 2" key="1">
    <citation type="submission" date="2020-06" db="EMBL/GenBank/DDBJ databases">
        <title>Characterization of fructooligosaccharide metabolism and fructooligosaccharide-degrading enzymes in human commensal butyrate producers.</title>
        <authorList>
            <person name="Tanno H."/>
            <person name="Fujii T."/>
            <person name="Hirano K."/>
            <person name="Maeno S."/>
            <person name="Tonozuka T."/>
            <person name="Sakamoto M."/>
            <person name="Ohkuma M."/>
            <person name="Tochio T."/>
            <person name="Endo A."/>
        </authorList>
    </citation>
    <scope>NUCLEOTIDE SEQUENCE [LARGE SCALE GENOMIC DNA]</scope>
    <source>
        <strain evidence="1 2">JCM 31056</strain>
    </source>
</reference>
<name>A0ABQ1E0T5_9FIRM</name>
<dbReference type="RefSeq" id="WP_256372130.1">
    <property type="nucleotide sequence ID" value="NZ_BLYJ01000021.1"/>
</dbReference>
<comment type="caution">
    <text evidence="1">The sequence shown here is derived from an EMBL/GenBank/DDBJ whole genome shotgun (WGS) entry which is preliminary data.</text>
</comment>
<proteinExistence type="predicted"/>
<organism evidence="1 2">
    <name type="scientific">Butyricicoccus faecihominis</name>
    <dbReference type="NCBI Taxonomy" id="1712515"/>
    <lineage>
        <taxon>Bacteria</taxon>
        <taxon>Bacillati</taxon>
        <taxon>Bacillota</taxon>
        <taxon>Clostridia</taxon>
        <taxon>Eubacteriales</taxon>
        <taxon>Butyricicoccaceae</taxon>
        <taxon>Butyricicoccus</taxon>
    </lineage>
</organism>